<accession>A0A971M710</accession>
<reference evidence="2" key="2">
    <citation type="submission" date="2020-01" db="EMBL/GenBank/DDBJ databases">
        <authorList>
            <person name="Campanaro S."/>
        </authorList>
    </citation>
    <scope>NUCLEOTIDE SEQUENCE</scope>
    <source>
        <strain evidence="2">AS06rmzACSIP_7</strain>
    </source>
</reference>
<dbReference type="Pfam" id="PF09704">
    <property type="entry name" value="Cas_Cas5d"/>
    <property type="match status" value="1"/>
</dbReference>
<dbReference type="GO" id="GO:0051607">
    <property type="term" value="P:defense response to virus"/>
    <property type="evidence" value="ECO:0007669"/>
    <property type="project" value="UniProtKB-KW"/>
</dbReference>
<dbReference type="CDD" id="cd09756">
    <property type="entry name" value="Cas5_I-E"/>
    <property type="match status" value="1"/>
</dbReference>
<dbReference type="EMBL" id="JAAYEE010000238">
    <property type="protein sequence ID" value="NLW36351.1"/>
    <property type="molecule type" value="Genomic_DNA"/>
</dbReference>
<comment type="caution">
    <text evidence="2">The sequence shown here is derived from an EMBL/GenBank/DDBJ whole genome shotgun (WGS) entry which is preliminary data.</text>
</comment>
<dbReference type="NCBIfam" id="TIGR02593">
    <property type="entry name" value="CRISPR_cas5"/>
    <property type="match status" value="1"/>
</dbReference>
<organism evidence="2 3">
    <name type="scientific">Syntrophorhabdus aromaticivorans</name>
    <dbReference type="NCBI Taxonomy" id="328301"/>
    <lineage>
        <taxon>Bacteria</taxon>
        <taxon>Pseudomonadati</taxon>
        <taxon>Thermodesulfobacteriota</taxon>
        <taxon>Syntrophorhabdia</taxon>
        <taxon>Syntrophorhabdales</taxon>
        <taxon>Syntrophorhabdaceae</taxon>
        <taxon>Syntrophorhabdus</taxon>
    </lineage>
</organism>
<evidence type="ECO:0000313" key="3">
    <source>
        <dbReference type="Proteomes" id="UP000777265"/>
    </source>
</evidence>
<dbReference type="InterPro" id="IPR010147">
    <property type="entry name" value="CRISPR-assoc_prot_CasD"/>
</dbReference>
<proteinExistence type="predicted"/>
<evidence type="ECO:0000256" key="1">
    <source>
        <dbReference type="ARBA" id="ARBA00023118"/>
    </source>
</evidence>
<dbReference type="InterPro" id="IPR021124">
    <property type="entry name" value="CRISPR-assoc_prot_Cas5"/>
</dbReference>
<dbReference type="AlphaFoldDB" id="A0A971M710"/>
<gene>
    <name evidence="2" type="primary">cas5e</name>
    <name evidence="2" type="ORF">GXY80_12885</name>
</gene>
<dbReference type="InterPro" id="IPR013422">
    <property type="entry name" value="CRISPR-assoc_prot_Cas5_N"/>
</dbReference>
<dbReference type="GO" id="GO:0003723">
    <property type="term" value="F:RNA binding"/>
    <property type="evidence" value="ECO:0007669"/>
    <property type="project" value="InterPro"/>
</dbReference>
<keyword evidence="1" id="KW-0051">Antiviral defense</keyword>
<evidence type="ECO:0000313" key="2">
    <source>
        <dbReference type="EMBL" id="NLW36351.1"/>
    </source>
</evidence>
<protein>
    <submittedName>
        <fullName evidence="2">Type I-E CRISPR-associated protein Cas5/CasD</fullName>
    </submittedName>
</protein>
<name>A0A971M710_9BACT</name>
<sequence length="225" mass="25176">MSSDVCFLALRFVGPLQSWGVDSQYSRRNTGLMPTRSAVAGICCASLGLPRGSEKEREFLGRFNSVRMTSIVIPRKRGKKDLQVRRLQDYHTVLNTKTAKGESKPCHITHRQYLADTSFGVLLEGPRILLVEVENALFDPIWGIWLGRKCCIPSAPVLAGLKDTKEEALILMIGERQIESLTRQEEVTDFREGRDALNDVPVSFATDRRLFSPRRVKTTPGTGQG</sequence>
<dbReference type="GO" id="GO:0043571">
    <property type="term" value="P:maintenance of CRISPR repeat elements"/>
    <property type="evidence" value="ECO:0007669"/>
    <property type="project" value="InterPro"/>
</dbReference>
<reference evidence="2" key="1">
    <citation type="journal article" date="2020" name="Biotechnol. Biofuels">
        <title>New insights from the biogas microbiome by comprehensive genome-resolved metagenomics of nearly 1600 species originating from multiple anaerobic digesters.</title>
        <authorList>
            <person name="Campanaro S."/>
            <person name="Treu L."/>
            <person name="Rodriguez-R L.M."/>
            <person name="Kovalovszki A."/>
            <person name="Ziels R.M."/>
            <person name="Maus I."/>
            <person name="Zhu X."/>
            <person name="Kougias P.G."/>
            <person name="Basile A."/>
            <person name="Luo G."/>
            <person name="Schluter A."/>
            <person name="Konstantinidis K.T."/>
            <person name="Angelidaki I."/>
        </authorList>
    </citation>
    <scope>NUCLEOTIDE SEQUENCE</scope>
    <source>
        <strain evidence="2">AS06rmzACSIP_7</strain>
    </source>
</reference>
<dbReference type="Gene3D" id="3.30.70.2660">
    <property type="match status" value="1"/>
</dbReference>
<dbReference type="NCBIfam" id="TIGR01868">
    <property type="entry name" value="casD_Cas5e"/>
    <property type="match status" value="1"/>
</dbReference>
<dbReference type="Proteomes" id="UP000777265">
    <property type="component" value="Unassembled WGS sequence"/>
</dbReference>